<dbReference type="PROSITE" id="PS50931">
    <property type="entry name" value="HTH_LYSR"/>
    <property type="match status" value="1"/>
</dbReference>
<dbReference type="Gene3D" id="1.10.10.10">
    <property type="entry name" value="Winged helix-like DNA-binding domain superfamily/Winged helix DNA-binding domain"/>
    <property type="match status" value="1"/>
</dbReference>
<evidence type="ECO:0000259" key="5">
    <source>
        <dbReference type="PROSITE" id="PS50931"/>
    </source>
</evidence>
<dbReference type="InterPro" id="IPR036390">
    <property type="entry name" value="WH_DNA-bd_sf"/>
</dbReference>
<dbReference type="GO" id="GO:0032993">
    <property type="term" value="C:protein-DNA complex"/>
    <property type="evidence" value="ECO:0007669"/>
    <property type="project" value="TreeGrafter"/>
</dbReference>
<name>A0A248ULY3_9HYPH</name>
<accession>A0A248ULY3</accession>
<evidence type="ECO:0000256" key="2">
    <source>
        <dbReference type="ARBA" id="ARBA00023015"/>
    </source>
</evidence>
<proteinExistence type="inferred from homology"/>
<dbReference type="Pfam" id="PF00126">
    <property type="entry name" value="HTH_1"/>
    <property type="match status" value="1"/>
</dbReference>
<dbReference type="GO" id="GO:0003700">
    <property type="term" value="F:DNA-binding transcription factor activity"/>
    <property type="evidence" value="ECO:0007669"/>
    <property type="project" value="InterPro"/>
</dbReference>
<keyword evidence="2" id="KW-0805">Transcription regulation</keyword>
<evidence type="ECO:0000313" key="7">
    <source>
        <dbReference type="Proteomes" id="UP000215256"/>
    </source>
</evidence>
<protein>
    <submittedName>
        <fullName evidence="6">LysR substrate binding domain protein</fullName>
    </submittedName>
</protein>
<dbReference type="KEGG" id="och:CES85_3655"/>
<dbReference type="SUPFAM" id="SSF53850">
    <property type="entry name" value="Periplasmic binding protein-like II"/>
    <property type="match status" value="1"/>
</dbReference>
<dbReference type="PANTHER" id="PTHR30346:SF28">
    <property type="entry name" value="HTH-TYPE TRANSCRIPTIONAL REGULATOR CYNR"/>
    <property type="match status" value="1"/>
</dbReference>
<dbReference type="SUPFAM" id="SSF46785">
    <property type="entry name" value="Winged helix' DNA-binding domain"/>
    <property type="match status" value="1"/>
</dbReference>
<evidence type="ECO:0000256" key="1">
    <source>
        <dbReference type="ARBA" id="ARBA00009437"/>
    </source>
</evidence>
<dbReference type="GO" id="GO:0003677">
    <property type="term" value="F:DNA binding"/>
    <property type="evidence" value="ECO:0007669"/>
    <property type="project" value="UniProtKB-KW"/>
</dbReference>
<gene>
    <name evidence="6" type="ORF">CES85_3655</name>
</gene>
<dbReference type="InterPro" id="IPR036388">
    <property type="entry name" value="WH-like_DNA-bd_sf"/>
</dbReference>
<geneLocation type="plasmid" evidence="6 7">
    <name>unnamed1</name>
</geneLocation>
<keyword evidence="6" id="KW-0614">Plasmid</keyword>
<dbReference type="CDD" id="cd08414">
    <property type="entry name" value="PBP2_LTTR_aromatics_like"/>
    <property type="match status" value="1"/>
</dbReference>
<evidence type="ECO:0000313" key="6">
    <source>
        <dbReference type="EMBL" id="ASV87867.1"/>
    </source>
</evidence>
<dbReference type="Proteomes" id="UP000215256">
    <property type="component" value="Plasmid unnamed1"/>
</dbReference>
<dbReference type="Pfam" id="PF03466">
    <property type="entry name" value="LysR_substrate"/>
    <property type="match status" value="1"/>
</dbReference>
<dbReference type="EMBL" id="CP022605">
    <property type="protein sequence ID" value="ASV87867.1"/>
    <property type="molecule type" value="Genomic_DNA"/>
</dbReference>
<feature type="domain" description="HTH lysR-type" evidence="5">
    <location>
        <begin position="16"/>
        <end position="74"/>
    </location>
</feature>
<organism evidence="6 7">
    <name type="scientific">Ochrobactrum quorumnocens</name>
    <dbReference type="NCBI Taxonomy" id="271865"/>
    <lineage>
        <taxon>Bacteria</taxon>
        <taxon>Pseudomonadati</taxon>
        <taxon>Pseudomonadota</taxon>
        <taxon>Alphaproteobacteria</taxon>
        <taxon>Hyphomicrobiales</taxon>
        <taxon>Brucellaceae</taxon>
        <taxon>Brucella/Ochrobactrum group</taxon>
        <taxon>Ochrobactrum</taxon>
    </lineage>
</organism>
<sequence>MSHVSSKSFTSRRIMIDLRKMEQFVAVAEEGHFHRAAHRLGMSQPPLTVAIKRLEEDLGVVLIQRGGNRTMGLTPAGYAFLREARETLRQAHYSICIAQETAAGFNGLLRLGYVGSALYGRLPDTVREFRDTRPDVRLELHEATTATQIARLLNGTLDAAVIIPPIADGEGIELHGFDNDRLCMALPLDHPLSEKEKLTLAELADINFVLWPIIEGRGFHLRVIRLCADAGFVPQIIQEAHGMHAVLSLVSVGAGVSIVPESMSSFRPDRIAYRSITEPQADFELSLAVCEPTPATTAFVNLATTLPRRFNTESMSSL</sequence>
<keyword evidence="3" id="KW-0238">DNA-binding</keyword>
<comment type="similarity">
    <text evidence="1">Belongs to the LysR transcriptional regulatory family.</text>
</comment>
<keyword evidence="4" id="KW-0804">Transcription</keyword>
<evidence type="ECO:0000256" key="4">
    <source>
        <dbReference type="ARBA" id="ARBA00023163"/>
    </source>
</evidence>
<evidence type="ECO:0000256" key="3">
    <source>
        <dbReference type="ARBA" id="ARBA00023125"/>
    </source>
</evidence>
<reference evidence="6 7" key="1">
    <citation type="submission" date="2017-07" db="EMBL/GenBank/DDBJ databases">
        <title>Phylogenetic study on the rhizospheric bacterium Ochrobactrum sp. A44.</title>
        <authorList>
            <person name="Krzyzanowska D.M."/>
            <person name="Ossowicki A."/>
            <person name="Rajewska M."/>
            <person name="Maciag T."/>
            <person name="Kaczynski Z."/>
            <person name="Czerwicka M."/>
            <person name="Jafra S."/>
        </authorList>
    </citation>
    <scope>NUCLEOTIDE SEQUENCE [LARGE SCALE GENOMIC DNA]</scope>
    <source>
        <strain evidence="6 7">A44</strain>
        <plasmid evidence="6 7">unnamed1</plasmid>
    </source>
</reference>
<dbReference type="FunFam" id="1.10.10.10:FF:000001">
    <property type="entry name" value="LysR family transcriptional regulator"/>
    <property type="match status" value="1"/>
</dbReference>
<dbReference type="PANTHER" id="PTHR30346">
    <property type="entry name" value="TRANSCRIPTIONAL DUAL REGULATOR HCAR-RELATED"/>
    <property type="match status" value="1"/>
</dbReference>
<dbReference type="InterPro" id="IPR000847">
    <property type="entry name" value="LysR_HTH_N"/>
</dbReference>
<dbReference type="InterPro" id="IPR005119">
    <property type="entry name" value="LysR_subst-bd"/>
</dbReference>
<dbReference type="Gene3D" id="3.40.190.10">
    <property type="entry name" value="Periplasmic binding protein-like II"/>
    <property type="match status" value="2"/>
</dbReference>
<dbReference type="PRINTS" id="PR00039">
    <property type="entry name" value="HTHLYSR"/>
</dbReference>
<dbReference type="AlphaFoldDB" id="A0A248ULY3"/>